<dbReference type="EMBL" id="AP027452">
    <property type="protein sequence ID" value="BDY28063.1"/>
    <property type="molecule type" value="Genomic_DNA"/>
</dbReference>
<evidence type="ECO:0000313" key="4">
    <source>
        <dbReference type="Proteomes" id="UP001241092"/>
    </source>
</evidence>
<proteinExistence type="predicted"/>
<dbReference type="Proteomes" id="UP001241092">
    <property type="component" value="Chromosome"/>
</dbReference>
<reference evidence="2" key="3">
    <citation type="submission" date="2023-03" db="EMBL/GenBank/DDBJ databases">
        <title>Draft genome sequence of a Mycolicibacterium mageritense strain H4_3_1 isolated from a hybrid biological-inorganic system reactor.</title>
        <authorList>
            <person name="Feng X."/>
            <person name="Kazama D."/>
            <person name="Sato K."/>
            <person name="Kobayashi H."/>
        </authorList>
    </citation>
    <scope>NUCLEOTIDE SEQUENCE</scope>
    <source>
        <strain evidence="2">H4_3_1</strain>
    </source>
</reference>
<accession>A0AAI8XMT0</accession>
<reference evidence="1 3" key="1">
    <citation type="journal article" date="2019" name="Emerg. Microbes Infect.">
        <title>Comprehensive subspecies identification of 175 nontuberculous mycobacteria species based on 7547 genomic profiles.</title>
        <authorList>
            <person name="Matsumoto Y."/>
            <person name="Kinjo T."/>
            <person name="Motooka D."/>
            <person name="Nabeya D."/>
            <person name="Jung N."/>
            <person name="Uechi K."/>
            <person name="Horii T."/>
            <person name="Iida T."/>
            <person name="Fujita J."/>
            <person name="Nakamura S."/>
        </authorList>
    </citation>
    <scope>NUCLEOTIDE SEQUENCE [LARGE SCALE GENOMIC DNA]</scope>
    <source>
        <strain evidence="1 3">JCM 12375</strain>
    </source>
</reference>
<dbReference type="SUPFAM" id="SSF48371">
    <property type="entry name" value="ARM repeat"/>
    <property type="match status" value="1"/>
</dbReference>
<dbReference type="Gene3D" id="1.25.10.10">
    <property type="entry name" value="Leucine-rich Repeat Variant"/>
    <property type="match status" value="1"/>
</dbReference>
<name>A0AAI8XMT0_MYCME</name>
<dbReference type="Proteomes" id="UP000465622">
    <property type="component" value="Chromosome"/>
</dbReference>
<evidence type="ECO:0008006" key="5">
    <source>
        <dbReference type="Google" id="ProtNLM"/>
    </source>
</evidence>
<protein>
    <recommendedName>
        <fullName evidence="5">HEAT repeat domain-containing protein</fullName>
    </recommendedName>
</protein>
<dbReference type="RefSeq" id="WP_051578605.1">
    <property type="nucleotide sequence ID" value="NZ_AP022567.1"/>
</dbReference>
<sequence>MLTPQPLDGQAPEHLLLRRGSTLAGNGRTTQPPARERVEQLLRSHGPEDVPAVTRQLGPDDRLALRVVAAGIGSAATEPGLRRNAIAALGRLRGVEDLNMLFALARTDPDPVMRSSALLSLADTALAMVAPVLRDALASRDAMERAAAEKGIAKLARDVGTRAVLDAIRPPVGVGRLVRSAESLLLRERQKAAVRTKPRRARTDPM</sequence>
<dbReference type="AlphaFoldDB" id="A0AAI8XMT0"/>
<organism evidence="2 4">
    <name type="scientific">Mycolicibacterium mageritense</name>
    <name type="common">Mycobacterium mageritense</name>
    <dbReference type="NCBI Taxonomy" id="53462"/>
    <lineage>
        <taxon>Bacteria</taxon>
        <taxon>Bacillati</taxon>
        <taxon>Actinomycetota</taxon>
        <taxon>Actinomycetes</taxon>
        <taxon>Mycobacteriales</taxon>
        <taxon>Mycobacteriaceae</taxon>
        <taxon>Mycolicibacterium</taxon>
    </lineage>
</organism>
<reference evidence="1" key="2">
    <citation type="submission" date="2020-02" db="EMBL/GenBank/DDBJ databases">
        <authorList>
            <person name="Matsumoto Y."/>
            <person name="Motooka D."/>
            <person name="Nakamura S."/>
        </authorList>
    </citation>
    <scope>NUCLEOTIDE SEQUENCE</scope>
    <source>
        <strain evidence="1">JCM 12375</strain>
    </source>
</reference>
<keyword evidence="3" id="KW-1185">Reference proteome</keyword>
<dbReference type="InterPro" id="IPR016024">
    <property type="entry name" value="ARM-type_fold"/>
</dbReference>
<dbReference type="Pfam" id="PF13646">
    <property type="entry name" value="HEAT_2"/>
    <property type="match status" value="1"/>
</dbReference>
<evidence type="ECO:0000313" key="1">
    <source>
        <dbReference type="EMBL" id="BBX33340.1"/>
    </source>
</evidence>
<dbReference type="EMBL" id="AP022567">
    <property type="protein sequence ID" value="BBX33340.1"/>
    <property type="molecule type" value="Genomic_DNA"/>
</dbReference>
<evidence type="ECO:0000313" key="2">
    <source>
        <dbReference type="EMBL" id="BDY28063.1"/>
    </source>
</evidence>
<gene>
    <name evidence="2" type="ORF">hbim_01993</name>
    <name evidence="1" type="ORF">MMAGJ_26220</name>
</gene>
<dbReference type="InterPro" id="IPR011989">
    <property type="entry name" value="ARM-like"/>
</dbReference>
<evidence type="ECO:0000313" key="3">
    <source>
        <dbReference type="Proteomes" id="UP000465622"/>
    </source>
</evidence>